<evidence type="ECO:0000256" key="3">
    <source>
        <dbReference type="ARBA" id="ARBA00013725"/>
    </source>
</evidence>
<dbReference type="EC" id="2.7.7.6" evidence="2 10"/>
<accession>A0A448V193</accession>
<dbReference type="GO" id="GO:0003677">
    <property type="term" value="F:DNA binding"/>
    <property type="evidence" value="ECO:0007669"/>
    <property type="project" value="UniProtKB-UniRule"/>
</dbReference>
<dbReference type="InterPro" id="IPR036161">
    <property type="entry name" value="RPB6/omega-like_sf"/>
</dbReference>
<dbReference type="InterPro" id="IPR003716">
    <property type="entry name" value="DNA-dir_RNA_pol_omega"/>
</dbReference>
<comment type="function">
    <text evidence="10">Promotes RNA polymerase assembly. Latches the N- and C-terminal regions of the beta' subunit thereby facilitating its interaction with the beta and alpha subunits.</text>
</comment>
<evidence type="ECO:0000256" key="11">
    <source>
        <dbReference type="SAM" id="Coils"/>
    </source>
</evidence>
<keyword evidence="11" id="KW-0175">Coiled coil</keyword>
<dbReference type="SMART" id="SM01409">
    <property type="entry name" value="RNA_pol_Rpb6"/>
    <property type="match status" value="1"/>
</dbReference>
<dbReference type="GO" id="GO:0000428">
    <property type="term" value="C:DNA-directed RNA polymerase complex"/>
    <property type="evidence" value="ECO:0007669"/>
    <property type="project" value="UniProtKB-KW"/>
</dbReference>
<comment type="subunit">
    <text evidence="10">The RNAP catalytic core consists of 2 alpha, 1 beta, 1 beta' and 1 omega subunit. When a sigma factor is associated with the core the holoenzyme is formed, which can initiate transcription.</text>
</comment>
<dbReference type="RefSeq" id="WP_126465368.1">
    <property type="nucleotide sequence ID" value="NZ_JAUSWF010000001.1"/>
</dbReference>
<dbReference type="NCBIfam" id="TIGR00690">
    <property type="entry name" value="rpoZ"/>
    <property type="match status" value="1"/>
</dbReference>
<keyword evidence="6 10" id="KW-0548">Nucleotidyltransferase</keyword>
<dbReference type="Gene3D" id="3.90.940.10">
    <property type="match status" value="1"/>
</dbReference>
<keyword evidence="7 10" id="KW-0804">Transcription</keyword>
<evidence type="ECO:0000313" key="13">
    <source>
        <dbReference type="Proteomes" id="UP000269544"/>
    </source>
</evidence>
<feature type="coiled-coil region" evidence="11">
    <location>
        <begin position="63"/>
        <end position="90"/>
    </location>
</feature>
<dbReference type="InterPro" id="IPR006110">
    <property type="entry name" value="Pol_omega/Rpo6/RPB6"/>
</dbReference>
<evidence type="ECO:0000256" key="6">
    <source>
        <dbReference type="ARBA" id="ARBA00022695"/>
    </source>
</evidence>
<keyword evidence="4 10" id="KW-0240">DNA-directed RNA polymerase</keyword>
<comment type="similarity">
    <text evidence="1 10">Belongs to the RNA polymerase subunit omega family.</text>
</comment>
<dbReference type="Proteomes" id="UP000269544">
    <property type="component" value="Chromosome"/>
</dbReference>
<keyword evidence="13" id="KW-1185">Reference proteome</keyword>
<organism evidence="12 13">
    <name type="scientific">Aedoeadaptatus ivorii</name>
    <dbReference type="NCBI Taxonomy" id="54006"/>
    <lineage>
        <taxon>Bacteria</taxon>
        <taxon>Bacillati</taxon>
        <taxon>Bacillota</taxon>
        <taxon>Tissierellia</taxon>
        <taxon>Tissierellales</taxon>
        <taxon>Peptoniphilaceae</taxon>
        <taxon>Aedoeadaptatus</taxon>
    </lineage>
</organism>
<dbReference type="AlphaFoldDB" id="A0A448V193"/>
<evidence type="ECO:0000256" key="1">
    <source>
        <dbReference type="ARBA" id="ARBA00006711"/>
    </source>
</evidence>
<proteinExistence type="inferred from homology"/>
<dbReference type="Pfam" id="PF01192">
    <property type="entry name" value="RNA_pol_Rpb6"/>
    <property type="match status" value="1"/>
</dbReference>
<dbReference type="OrthoDB" id="9815459at2"/>
<keyword evidence="5 10" id="KW-0808">Transferase</keyword>
<name>A0A448V193_9FIRM</name>
<dbReference type="GO" id="GO:0006351">
    <property type="term" value="P:DNA-templated transcription"/>
    <property type="evidence" value="ECO:0007669"/>
    <property type="project" value="UniProtKB-UniRule"/>
</dbReference>
<protein>
    <recommendedName>
        <fullName evidence="3 10">DNA-directed RNA polymerase subunit omega</fullName>
        <shortName evidence="10">RNAP omega subunit</shortName>
        <ecNumber evidence="2 10">2.7.7.6</ecNumber>
    </recommendedName>
    <alternativeName>
        <fullName evidence="10">RNA polymerase omega subunit</fullName>
    </alternativeName>
    <alternativeName>
        <fullName evidence="8 10">Transcriptase subunit omega</fullName>
    </alternativeName>
</protein>
<evidence type="ECO:0000313" key="12">
    <source>
        <dbReference type="EMBL" id="VEJ35588.1"/>
    </source>
</evidence>
<evidence type="ECO:0000256" key="10">
    <source>
        <dbReference type="HAMAP-Rule" id="MF_00366"/>
    </source>
</evidence>
<dbReference type="SUPFAM" id="SSF63562">
    <property type="entry name" value="RPB6/omega subunit-like"/>
    <property type="match status" value="1"/>
</dbReference>
<evidence type="ECO:0000256" key="8">
    <source>
        <dbReference type="ARBA" id="ARBA00029924"/>
    </source>
</evidence>
<comment type="catalytic activity">
    <reaction evidence="9 10">
        <text>RNA(n) + a ribonucleoside 5'-triphosphate = RNA(n+1) + diphosphate</text>
        <dbReference type="Rhea" id="RHEA:21248"/>
        <dbReference type="Rhea" id="RHEA-COMP:14527"/>
        <dbReference type="Rhea" id="RHEA-COMP:17342"/>
        <dbReference type="ChEBI" id="CHEBI:33019"/>
        <dbReference type="ChEBI" id="CHEBI:61557"/>
        <dbReference type="ChEBI" id="CHEBI:140395"/>
        <dbReference type="EC" id="2.7.7.6"/>
    </reaction>
</comment>
<sequence>MNILSFGEISKITTSRYALASLVSKRAREIVAGEDALIDTELENPVSIAMQEVAEGAVDFTTKERYEEILEEKRIRREALEAEKSEEEEELAAE</sequence>
<evidence type="ECO:0000256" key="4">
    <source>
        <dbReference type="ARBA" id="ARBA00022478"/>
    </source>
</evidence>
<evidence type="ECO:0000256" key="9">
    <source>
        <dbReference type="ARBA" id="ARBA00048552"/>
    </source>
</evidence>
<dbReference type="EMBL" id="LR134523">
    <property type="protein sequence ID" value="VEJ35588.1"/>
    <property type="molecule type" value="Genomic_DNA"/>
</dbReference>
<reference evidence="12 13" key="1">
    <citation type="submission" date="2018-12" db="EMBL/GenBank/DDBJ databases">
        <authorList>
            <consortium name="Pathogen Informatics"/>
        </authorList>
    </citation>
    <scope>NUCLEOTIDE SEQUENCE [LARGE SCALE GENOMIC DNA]</scope>
    <source>
        <strain evidence="12 13">NCTC13079</strain>
    </source>
</reference>
<evidence type="ECO:0000256" key="5">
    <source>
        <dbReference type="ARBA" id="ARBA00022679"/>
    </source>
</evidence>
<evidence type="ECO:0000256" key="7">
    <source>
        <dbReference type="ARBA" id="ARBA00023163"/>
    </source>
</evidence>
<gene>
    <name evidence="10" type="primary">rpoZ</name>
    <name evidence="12" type="ORF">NCTC13079_00765</name>
</gene>
<dbReference type="KEGG" id="piv:NCTC13079_00765"/>
<evidence type="ECO:0000256" key="2">
    <source>
        <dbReference type="ARBA" id="ARBA00012418"/>
    </source>
</evidence>
<dbReference type="HAMAP" id="MF_00366">
    <property type="entry name" value="RNApol_bact_RpoZ"/>
    <property type="match status" value="1"/>
</dbReference>
<dbReference type="GO" id="GO:0003899">
    <property type="term" value="F:DNA-directed RNA polymerase activity"/>
    <property type="evidence" value="ECO:0007669"/>
    <property type="project" value="UniProtKB-UniRule"/>
</dbReference>